<evidence type="ECO:0000313" key="2">
    <source>
        <dbReference type="EMBL" id="KAG2217102.1"/>
    </source>
</evidence>
<dbReference type="Proteomes" id="UP000646827">
    <property type="component" value="Unassembled WGS sequence"/>
</dbReference>
<evidence type="ECO:0000313" key="3">
    <source>
        <dbReference type="Proteomes" id="UP000646827"/>
    </source>
</evidence>
<gene>
    <name evidence="2" type="ORF">INT45_000907</name>
</gene>
<protein>
    <submittedName>
        <fullName evidence="2">Uncharacterized protein</fullName>
    </submittedName>
</protein>
<organism evidence="2 3">
    <name type="scientific">Circinella minor</name>
    <dbReference type="NCBI Taxonomy" id="1195481"/>
    <lineage>
        <taxon>Eukaryota</taxon>
        <taxon>Fungi</taxon>
        <taxon>Fungi incertae sedis</taxon>
        <taxon>Mucoromycota</taxon>
        <taxon>Mucoromycotina</taxon>
        <taxon>Mucoromycetes</taxon>
        <taxon>Mucorales</taxon>
        <taxon>Lichtheimiaceae</taxon>
        <taxon>Circinella</taxon>
    </lineage>
</organism>
<accession>A0A8H7VFM7</accession>
<dbReference type="EMBL" id="JAEPRB010000328">
    <property type="protein sequence ID" value="KAG2217102.1"/>
    <property type="molecule type" value="Genomic_DNA"/>
</dbReference>
<name>A0A8H7VFM7_9FUNG</name>
<keyword evidence="1" id="KW-0175">Coiled coil</keyword>
<comment type="caution">
    <text evidence="2">The sequence shown here is derived from an EMBL/GenBank/DDBJ whole genome shotgun (WGS) entry which is preliminary data.</text>
</comment>
<feature type="coiled-coil region" evidence="1">
    <location>
        <begin position="72"/>
        <end position="110"/>
    </location>
</feature>
<keyword evidence="3" id="KW-1185">Reference proteome</keyword>
<reference evidence="2 3" key="1">
    <citation type="submission" date="2020-12" db="EMBL/GenBank/DDBJ databases">
        <title>Metabolic potential, ecology and presence of endohyphal bacteria is reflected in genomic diversity of Mucoromycotina.</title>
        <authorList>
            <person name="Muszewska A."/>
            <person name="Okrasinska A."/>
            <person name="Steczkiewicz K."/>
            <person name="Drgas O."/>
            <person name="Orlowska M."/>
            <person name="Perlinska-Lenart U."/>
            <person name="Aleksandrzak-Piekarczyk T."/>
            <person name="Szatraj K."/>
            <person name="Zielenkiewicz U."/>
            <person name="Pilsyk S."/>
            <person name="Malc E."/>
            <person name="Mieczkowski P."/>
            <person name="Kruszewska J.S."/>
            <person name="Biernat P."/>
            <person name="Pawlowska J."/>
        </authorList>
    </citation>
    <scope>NUCLEOTIDE SEQUENCE [LARGE SCALE GENOMIC DNA]</scope>
    <source>
        <strain evidence="2 3">CBS 142.35</strain>
    </source>
</reference>
<dbReference type="AlphaFoldDB" id="A0A8H7VFM7"/>
<sequence length="168" mass="19244">MIKNGYFVLPVNKDNIFENFGTTLKFVNKLDGSLYNVAVSYKDGYLHVLPSETPESSADEDLWWVEQLSSSIDDLRLRLNTERIAINNMAEQYRNTKASMENVIDSIQNSFTDKNELVKTWNLIQVSDDNLNVFGGTVDDLQSPYEDFKNNFLKLSDDIKTRIQGSDD</sequence>
<dbReference type="OrthoDB" id="10319925at2759"/>
<proteinExistence type="predicted"/>
<evidence type="ECO:0000256" key="1">
    <source>
        <dbReference type="SAM" id="Coils"/>
    </source>
</evidence>